<comment type="caution">
    <text evidence="8">The sequence shown here is derived from an EMBL/GenBank/DDBJ whole genome shotgun (WGS) entry which is preliminary data.</text>
</comment>
<dbReference type="InterPro" id="IPR056792">
    <property type="entry name" value="PRC_RimM"/>
</dbReference>
<dbReference type="GO" id="GO:0006364">
    <property type="term" value="P:rRNA processing"/>
    <property type="evidence" value="ECO:0007669"/>
    <property type="project" value="UniProtKB-KW"/>
</dbReference>
<protein>
    <recommendedName>
        <fullName evidence="10">Ribosome maturation factor RimM</fullName>
    </recommendedName>
</protein>
<dbReference type="SUPFAM" id="SSF50346">
    <property type="entry name" value="PRC-barrel domain"/>
    <property type="match status" value="1"/>
</dbReference>
<dbReference type="HAMAP" id="MF_00014">
    <property type="entry name" value="Ribosome_mat_RimM"/>
    <property type="match status" value="1"/>
</dbReference>
<feature type="non-terminal residue" evidence="8">
    <location>
        <position position="1"/>
    </location>
</feature>
<evidence type="ECO:0000256" key="5">
    <source>
        <dbReference type="SAM" id="MobiDB-lite"/>
    </source>
</evidence>
<dbReference type="InterPro" id="IPR002676">
    <property type="entry name" value="RimM_N"/>
</dbReference>
<dbReference type="PANTHER" id="PTHR33692:SF1">
    <property type="entry name" value="RIBOSOME MATURATION FACTOR RIMM"/>
    <property type="match status" value="1"/>
</dbReference>
<dbReference type="OMA" id="TEETHNG"/>
<dbReference type="GO" id="GO:0005840">
    <property type="term" value="C:ribosome"/>
    <property type="evidence" value="ECO:0007669"/>
    <property type="project" value="InterPro"/>
</dbReference>
<dbReference type="Proteomes" id="UP000824469">
    <property type="component" value="Unassembled WGS sequence"/>
</dbReference>
<feature type="domain" description="RimM N-terminal" evidence="6">
    <location>
        <begin position="96"/>
        <end position="183"/>
    </location>
</feature>
<evidence type="ECO:0000256" key="1">
    <source>
        <dbReference type="ARBA" id="ARBA00022490"/>
    </source>
</evidence>
<evidence type="ECO:0008006" key="10">
    <source>
        <dbReference type="Google" id="ProtNLM"/>
    </source>
</evidence>
<evidence type="ECO:0000256" key="3">
    <source>
        <dbReference type="ARBA" id="ARBA00022552"/>
    </source>
</evidence>
<evidence type="ECO:0000259" key="6">
    <source>
        <dbReference type="Pfam" id="PF01782"/>
    </source>
</evidence>
<evidence type="ECO:0000256" key="2">
    <source>
        <dbReference type="ARBA" id="ARBA00022517"/>
    </source>
</evidence>
<dbReference type="Gene3D" id="3.90.550.10">
    <property type="entry name" value="Spore Coat Polysaccharide Biosynthesis Protein SpsA, Chain A"/>
    <property type="match status" value="1"/>
</dbReference>
<dbReference type="InterPro" id="IPR009000">
    <property type="entry name" value="Transl_B-barrel_sf"/>
</dbReference>
<dbReference type="GO" id="GO:0043022">
    <property type="term" value="F:ribosome binding"/>
    <property type="evidence" value="ECO:0007669"/>
    <property type="project" value="InterPro"/>
</dbReference>
<dbReference type="Gene3D" id="2.30.30.240">
    <property type="entry name" value="PRC-barrel domain"/>
    <property type="match status" value="1"/>
</dbReference>
<dbReference type="Gene3D" id="2.40.30.60">
    <property type="entry name" value="RimM"/>
    <property type="match status" value="1"/>
</dbReference>
<keyword evidence="1" id="KW-0963">Cytoplasm</keyword>
<dbReference type="AlphaFoldDB" id="A0AA38GFK9"/>
<accession>A0AA38GFK9</accession>
<feature type="region of interest" description="Disordered" evidence="5">
    <location>
        <begin position="285"/>
        <end position="306"/>
    </location>
</feature>
<evidence type="ECO:0000313" key="8">
    <source>
        <dbReference type="EMBL" id="KAH9322707.1"/>
    </source>
</evidence>
<dbReference type="PANTHER" id="PTHR33692">
    <property type="entry name" value="RIBOSOME MATURATION FACTOR RIMM"/>
    <property type="match status" value="1"/>
</dbReference>
<sequence>MTRVLDPTTENGGEKATLKHWGLKVGHVDEQKTPHRVDPASAEPSILLQLSLPMEFTFLIEMILLLPVQQWIQMMEGESQVAPAESAVDENDLVEVGYICNVFGLRGEVRVHPNTDFPVERFEKPGVRWLKIQRSETVTIQELELVSGRSHPGKKQWLLSFKGVNSADQAKELVGATMLVRDDDRPTLNENEYYTRDLVGMSVVLKDTSEMVGTVVDIFNTGANDLLRVMLSETKGNVAGTRSPAAEAEKSGPLIWIPFTEAIVPDVDIQMRQLRITPPEGLLELNLRPEGSTTSGGRRQEEVKQNRKIRHKVSGVKKKLLEMGQEHILFGLSTGNEAQKQALLDQLLRFDFKLFKHALQDSSGAYERSNLSRHLDTKLTRNWWSSVEHLRKKNLQSRRKEYMNKDTLKLQREGLKLISQSQVAVVLLVDEGKLQNMDTKNEITGDRRILAFDNWFHSQAEQLLTSQKLANSGSTGKLSIPLVIVATEDTIPSVQLNFEENDYFGLEEEQ</sequence>
<reference evidence="8 9" key="1">
    <citation type="journal article" date="2021" name="Nat. Plants">
        <title>The Taxus genome provides insights into paclitaxel biosynthesis.</title>
        <authorList>
            <person name="Xiong X."/>
            <person name="Gou J."/>
            <person name="Liao Q."/>
            <person name="Li Y."/>
            <person name="Zhou Q."/>
            <person name="Bi G."/>
            <person name="Li C."/>
            <person name="Du R."/>
            <person name="Wang X."/>
            <person name="Sun T."/>
            <person name="Guo L."/>
            <person name="Liang H."/>
            <person name="Lu P."/>
            <person name="Wu Y."/>
            <person name="Zhang Z."/>
            <person name="Ro D.K."/>
            <person name="Shang Y."/>
            <person name="Huang S."/>
            <person name="Yan J."/>
        </authorList>
    </citation>
    <scope>NUCLEOTIDE SEQUENCE [LARGE SCALE GENOMIC DNA]</scope>
    <source>
        <strain evidence="8">Ta-2019</strain>
    </source>
</reference>
<evidence type="ECO:0000259" key="7">
    <source>
        <dbReference type="Pfam" id="PF24986"/>
    </source>
</evidence>
<name>A0AA38GFK9_TAXCH</name>
<dbReference type="Pfam" id="PF24986">
    <property type="entry name" value="PRC_RimM"/>
    <property type="match status" value="1"/>
</dbReference>
<gene>
    <name evidence="8" type="ORF">KI387_017346</name>
</gene>
<dbReference type="InterPro" id="IPR011961">
    <property type="entry name" value="RimM"/>
</dbReference>
<dbReference type="InterPro" id="IPR011033">
    <property type="entry name" value="PRC_barrel-like_sf"/>
</dbReference>
<proteinExistence type="inferred from homology"/>
<dbReference type="NCBIfam" id="TIGR02273">
    <property type="entry name" value="16S_RimM"/>
    <property type="match status" value="1"/>
</dbReference>
<dbReference type="InterPro" id="IPR036976">
    <property type="entry name" value="RimM_N_sf"/>
</dbReference>
<dbReference type="FunFam" id="2.30.30.240:FF:000002">
    <property type="entry name" value="Ribosome maturation factor rimM"/>
    <property type="match status" value="1"/>
</dbReference>
<dbReference type="Pfam" id="PF01782">
    <property type="entry name" value="RimM"/>
    <property type="match status" value="1"/>
</dbReference>
<dbReference type="SUPFAM" id="SSF53448">
    <property type="entry name" value="Nucleotide-diphospho-sugar transferases"/>
    <property type="match status" value="1"/>
</dbReference>
<keyword evidence="4" id="KW-0143">Chaperone</keyword>
<evidence type="ECO:0000256" key="4">
    <source>
        <dbReference type="ARBA" id="ARBA00023186"/>
    </source>
</evidence>
<dbReference type="SUPFAM" id="SSF50447">
    <property type="entry name" value="Translation proteins"/>
    <property type="match status" value="1"/>
</dbReference>
<keyword evidence="3" id="KW-0698">rRNA processing</keyword>
<feature type="domain" description="Ribosome maturation factor RimM PRC barrel" evidence="7">
    <location>
        <begin position="197"/>
        <end position="282"/>
    </location>
</feature>
<keyword evidence="2" id="KW-0690">Ribosome biogenesis</keyword>
<dbReference type="EMBL" id="JAHRHJ020000003">
    <property type="protein sequence ID" value="KAH9322707.1"/>
    <property type="molecule type" value="Genomic_DNA"/>
</dbReference>
<organism evidence="8 9">
    <name type="scientific">Taxus chinensis</name>
    <name type="common">Chinese yew</name>
    <name type="synonym">Taxus wallichiana var. chinensis</name>
    <dbReference type="NCBI Taxonomy" id="29808"/>
    <lineage>
        <taxon>Eukaryota</taxon>
        <taxon>Viridiplantae</taxon>
        <taxon>Streptophyta</taxon>
        <taxon>Embryophyta</taxon>
        <taxon>Tracheophyta</taxon>
        <taxon>Spermatophyta</taxon>
        <taxon>Pinopsida</taxon>
        <taxon>Pinidae</taxon>
        <taxon>Conifers II</taxon>
        <taxon>Cupressales</taxon>
        <taxon>Taxaceae</taxon>
        <taxon>Taxus</taxon>
    </lineage>
</organism>
<dbReference type="InterPro" id="IPR029044">
    <property type="entry name" value="Nucleotide-diphossugar_trans"/>
</dbReference>
<evidence type="ECO:0000313" key="9">
    <source>
        <dbReference type="Proteomes" id="UP000824469"/>
    </source>
</evidence>
<keyword evidence="9" id="KW-1185">Reference proteome</keyword>